<organism evidence="2 3">
    <name type="scientific">Aphanomyces euteiches</name>
    <dbReference type="NCBI Taxonomy" id="100861"/>
    <lineage>
        <taxon>Eukaryota</taxon>
        <taxon>Sar</taxon>
        <taxon>Stramenopiles</taxon>
        <taxon>Oomycota</taxon>
        <taxon>Saprolegniomycetes</taxon>
        <taxon>Saprolegniales</taxon>
        <taxon>Verrucalvaceae</taxon>
        <taxon>Aphanomyces</taxon>
    </lineage>
</organism>
<evidence type="ECO:0000256" key="1">
    <source>
        <dbReference type="SAM" id="MobiDB-lite"/>
    </source>
</evidence>
<evidence type="ECO:0000313" key="3">
    <source>
        <dbReference type="Proteomes" id="UP000481153"/>
    </source>
</evidence>
<sequence>MRSSNITTITLFRNLSAFSYTICTTAQGNAESQSTKASKRTDCCHCCTNPQKTRHLEALAVHNRWATFIVFGLGDPHLLESGQGRQDGTTDPDGVLALWRSDNLDLHGGRSQSGQFLGHTFRDTRVHGGTAGQHDVAVQVLTDIDIALHDGREGAVVDTRSFLTDQGRLEQHFRGTETFVADDNDVTIGQFVTLFETRRFGSGLHFLVVVESDVGQLFLDVTHDFAFGGGGEGVTTFGQDLHHEVGQVATSQVQTDNSVGKSITFVDGHSVGDTITRVQHATSGTAGSVQRQHGLDVHVHGRHVEGFEHDLGHAFTVGLGVQRSFRQQHRVFFRGDTQFVVESVVPNLFHIVPVGHNTVFNRVLQGQDTTLGLSFITDIGILLVHANHDTRVLGATDNGRKDGTGGIVTGKTGLAHTGTVVYDKSLNIIVSHGDFALGLESKSKSGQPSHSLDQKSLAFLEKPSV</sequence>
<dbReference type="AlphaFoldDB" id="A0A6G0WH73"/>
<gene>
    <name evidence="2" type="ORF">Ae201684_015163</name>
</gene>
<comment type="caution">
    <text evidence="2">The sequence shown here is derived from an EMBL/GenBank/DDBJ whole genome shotgun (WGS) entry which is preliminary data.</text>
</comment>
<protein>
    <submittedName>
        <fullName evidence="2">Uncharacterized protein</fullName>
    </submittedName>
</protein>
<feature type="region of interest" description="Disordered" evidence="1">
    <location>
        <begin position="443"/>
        <end position="465"/>
    </location>
</feature>
<reference evidence="2 3" key="1">
    <citation type="submission" date="2019-07" db="EMBL/GenBank/DDBJ databases">
        <title>Genomics analysis of Aphanomyces spp. identifies a new class of oomycete effector associated with host adaptation.</title>
        <authorList>
            <person name="Gaulin E."/>
        </authorList>
    </citation>
    <scope>NUCLEOTIDE SEQUENCE [LARGE SCALE GENOMIC DNA]</scope>
    <source>
        <strain evidence="2 3">ATCC 201684</strain>
    </source>
</reference>
<accession>A0A6G0WH73</accession>
<dbReference type="EMBL" id="VJMJ01000213">
    <property type="protein sequence ID" value="KAF0726535.1"/>
    <property type="molecule type" value="Genomic_DNA"/>
</dbReference>
<dbReference type="Proteomes" id="UP000481153">
    <property type="component" value="Unassembled WGS sequence"/>
</dbReference>
<keyword evidence="3" id="KW-1185">Reference proteome</keyword>
<name>A0A6G0WH73_9STRA</name>
<evidence type="ECO:0000313" key="2">
    <source>
        <dbReference type="EMBL" id="KAF0726535.1"/>
    </source>
</evidence>
<proteinExistence type="predicted"/>